<dbReference type="CDD" id="cd03801">
    <property type="entry name" value="GT4_PimA-like"/>
    <property type="match status" value="1"/>
</dbReference>
<dbReference type="PANTHER" id="PTHR12526">
    <property type="entry name" value="GLYCOSYLTRANSFERASE"/>
    <property type="match status" value="1"/>
</dbReference>
<dbReference type="GO" id="GO:0016757">
    <property type="term" value="F:glycosyltransferase activity"/>
    <property type="evidence" value="ECO:0007669"/>
    <property type="project" value="InterPro"/>
</dbReference>
<dbReference type="Pfam" id="PF00534">
    <property type="entry name" value="Glycos_transf_1"/>
    <property type="match status" value="1"/>
</dbReference>
<evidence type="ECO:0000313" key="2">
    <source>
        <dbReference type="EMBL" id="KKM78972.1"/>
    </source>
</evidence>
<sequence>MKILTHFAHMSYQTALAQVPDTEFYHIVDPDGCVFSPDKRPYAAWGNDAECPSNIYSVPAKGLNPVDYDLMLLHWHPLIVPFCNKWPSIPTVFLEHTWPYKNFPGEVNRWKNTRHQYMKHTVFITPSSQKAWDAERDEQSSYIYHSIDVSAFPQKTDYSSKAIMTTTNEMITRDWACGFSLWANVLGVPNKAYFDDISLYGYGNSNIRKVSKGSRTREEVLDLLVNAGVYFNPSLMSPIPMSLLEAAAVGTPIVSTAYCEPGNIFENNVHGIFSNDPVELRSGIQHMLDNPDDAKRMADNARKVVEELFNPAQFIEAWSEVFKKYASRCK</sequence>
<feature type="domain" description="Glycosyl transferase family 1" evidence="1">
    <location>
        <begin position="213"/>
        <end position="303"/>
    </location>
</feature>
<comment type="caution">
    <text evidence="2">The sequence shown here is derived from an EMBL/GenBank/DDBJ whole genome shotgun (WGS) entry which is preliminary data.</text>
</comment>
<proteinExistence type="predicted"/>
<dbReference type="Gene3D" id="3.40.50.2000">
    <property type="entry name" value="Glycogen Phosphorylase B"/>
    <property type="match status" value="1"/>
</dbReference>
<reference evidence="2" key="1">
    <citation type="journal article" date="2015" name="Nature">
        <title>Complex archaea that bridge the gap between prokaryotes and eukaryotes.</title>
        <authorList>
            <person name="Spang A."/>
            <person name="Saw J.H."/>
            <person name="Jorgensen S.L."/>
            <person name="Zaremba-Niedzwiedzka K."/>
            <person name="Martijn J."/>
            <person name="Lind A.E."/>
            <person name="van Eijk R."/>
            <person name="Schleper C."/>
            <person name="Guy L."/>
            <person name="Ettema T.J."/>
        </authorList>
    </citation>
    <scope>NUCLEOTIDE SEQUENCE</scope>
</reference>
<dbReference type="SUPFAM" id="SSF53756">
    <property type="entry name" value="UDP-Glycosyltransferase/glycogen phosphorylase"/>
    <property type="match status" value="1"/>
</dbReference>
<accession>A0A0F9NC71</accession>
<evidence type="ECO:0000259" key="1">
    <source>
        <dbReference type="Pfam" id="PF00534"/>
    </source>
</evidence>
<protein>
    <recommendedName>
        <fullName evidence="1">Glycosyl transferase family 1 domain-containing protein</fullName>
    </recommendedName>
</protein>
<dbReference type="EMBL" id="LAZR01008403">
    <property type="protein sequence ID" value="KKM78972.1"/>
    <property type="molecule type" value="Genomic_DNA"/>
</dbReference>
<name>A0A0F9NC71_9ZZZZ</name>
<gene>
    <name evidence="2" type="ORF">LCGC14_1354550</name>
</gene>
<organism evidence="2">
    <name type="scientific">marine sediment metagenome</name>
    <dbReference type="NCBI Taxonomy" id="412755"/>
    <lineage>
        <taxon>unclassified sequences</taxon>
        <taxon>metagenomes</taxon>
        <taxon>ecological metagenomes</taxon>
    </lineage>
</organism>
<dbReference type="AlphaFoldDB" id="A0A0F9NC71"/>
<dbReference type="InterPro" id="IPR001296">
    <property type="entry name" value="Glyco_trans_1"/>
</dbReference>